<evidence type="ECO:0000313" key="1">
    <source>
        <dbReference type="EMBL" id="GIY71207.1"/>
    </source>
</evidence>
<accession>A0AAV4VLK4</accession>
<organism evidence="1 2">
    <name type="scientific">Caerostris darwini</name>
    <dbReference type="NCBI Taxonomy" id="1538125"/>
    <lineage>
        <taxon>Eukaryota</taxon>
        <taxon>Metazoa</taxon>
        <taxon>Ecdysozoa</taxon>
        <taxon>Arthropoda</taxon>
        <taxon>Chelicerata</taxon>
        <taxon>Arachnida</taxon>
        <taxon>Araneae</taxon>
        <taxon>Araneomorphae</taxon>
        <taxon>Entelegynae</taxon>
        <taxon>Araneoidea</taxon>
        <taxon>Araneidae</taxon>
        <taxon>Caerostris</taxon>
    </lineage>
</organism>
<dbReference type="Proteomes" id="UP001054837">
    <property type="component" value="Unassembled WGS sequence"/>
</dbReference>
<protein>
    <submittedName>
        <fullName evidence="1">Uncharacterized protein</fullName>
    </submittedName>
</protein>
<proteinExistence type="predicted"/>
<dbReference type="AlphaFoldDB" id="A0AAV4VLK4"/>
<evidence type="ECO:0000313" key="2">
    <source>
        <dbReference type="Proteomes" id="UP001054837"/>
    </source>
</evidence>
<dbReference type="EMBL" id="BPLQ01013300">
    <property type="protein sequence ID" value="GIY71207.1"/>
    <property type="molecule type" value="Genomic_DNA"/>
</dbReference>
<name>A0AAV4VLK4_9ARAC</name>
<sequence>MDLWNKREKTEPYIYPLTEWISWTLSCGTKSNPSQLKATPKPCRPYHFPCEGSRLMTPIIYSDSVTPGLREKRIRKTGFRPPVRVLCAGG</sequence>
<comment type="caution">
    <text evidence="1">The sequence shown here is derived from an EMBL/GenBank/DDBJ whole genome shotgun (WGS) entry which is preliminary data.</text>
</comment>
<gene>
    <name evidence="1" type="ORF">CDAR_540541</name>
</gene>
<keyword evidence="2" id="KW-1185">Reference proteome</keyword>
<reference evidence="1 2" key="1">
    <citation type="submission" date="2021-06" db="EMBL/GenBank/DDBJ databases">
        <title>Caerostris darwini draft genome.</title>
        <authorList>
            <person name="Kono N."/>
            <person name="Arakawa K."/>
        </authorList>
    </citation>
    <scope>NUCLEOTIDE SEQUENCE [LARGE SCALE GENOMIC DNA]</scope>
</reference>